<accession>A0A4Q9QCM4</accession>
<dbReference type="EMBL" id="ML145085">
    <property type="protein sequence ID" value="TBU65060.1"/>
    <property type="molecule type" value="Genomic_DNA"/>
</dbReference>
<evidence type="ECO:0000313" key="1">
    <source>
        <dbReference type="EMBL" id="TBU65060.1"/>
    </source>
</evidence>
<sequence>MHEYLHMTRYGCFFFVDAQYLGGRSSLQYSYSQLAPLGWYHSMIIVIPAVDPWVLRVNNLIIPKPSRCSVRGYQHTPSVFSMDTRSAITCGVPVSSACLLPMQLVIAGGGLVVVQNERRTLPSI</sequence>
<organism evidence="1 2">
    <name type="scientific">Dichomitus squalens</name>
    <dbReference type="NCBI Taxonomy" id="114155"/>
    <lineage>
        <taxon>Eukaryota</taxon>
        <taxon>Fungi</taxon>
        <taxon>Dikarya</taxon>
        <taxon>Basidiomycota</taxon>
        <taxon>Agaricomycotina</taxon>
        <taxon>Agaricomycetes</taxon>
        <taxon>Polyporales</taxon>
        <taxon>Polyporaceae</taxon>
        <taxon>Dichomitus</taxon>
    </lineage>
</organism>
<dbReference type="Proteomes" id="UP000292082">
    <property type="component" value="Unassembled WGS sequence"/>
</dbReference>
<protein>
    <submittedName>
        <fullName evidence="1">Uncharacterized protein</fullName>
    </submittedName>
</protein>
<proteinExistence type="predicted"/>
<evidence type="ECO:0000313" key="2">
    <source>
        <dbReference type="Proteomes" id="UP000292082"/>
    </source>
</evidence>
<keyword evidence="2" id="KW-1185">Reference proteome</keyword>
<dbReference type="AlphaFoldDB" id="A0A4Q9QCM4"/>
<name>A0A4Q9QCM4_9APHY</name>
<gene>
    <name evidence="1" type="ORF">BD310DRAFT_913952</name>
</gene>
<reference evidence="1 2" key="1">
    <citation type="submission" date="2019-01" db="EMBL/GenBank/DDBJ databases">
        <title>Draft genome sequences of three monokaryotic isolates of the white-rot basidiomycete fungus Dichomitus squalens.</title>
        <authorList>
            <consortium name="DOE Joint Genome Institute"/>
            <person name="Lopez S.C."/>
            <person name="Andreopoulos B."/>
            <person name="Pangilinan J."/>
            <person name="Lipzen A."/>
            <person name="Riley R."/>
            <person name="Ahrendt S."/>
            <person name="Ng V."/>
            <person name="Barry K."/>
            <person name="Daum C."/>
            <person name="Grigoriev I.V."/>
            <person name="Hilden K.S."/>
            <person name="Makela M.R."/>
            <person name="de Vries R.P."/>
        </authorList>
    </citation>
    <scope>NUCLEOTIDE SEQUENCE [LARGE SCALE GENOMIC DNA]</scope>
    <source>
        <strain evidence="1 2">CBS 464.89</strain>
    </source>
</reference>